<organism evidence="5">
    <name type="scientific">Zea mays</name>
    <name type="common">Maize</name>
    <dbReference type="NCBI Taxonomy" id="4577"/>
    <lineage>
        <taxon>Eukaryota</taxon>
        <taxon>Viridiplantae</taxon>
        <taxon>Streptophyta</taxon>
        <taxon>Embryophyta</taxon>
        <taxon>Tracheophyta</taxon>
        <taxon>Spermatophyta</taxon>
        <taxon>Magnoliopsida</taxon>
        <taxon>Liliopsida</taxon>
        <taxon>Poales</taxon>
        <taxon>Poaceae</taxon>
        <taxon>PACMAD clade</taxon>
        <taxon>Panicoideae</taxon>
        <taxon>Andropogonodae</taxon>
        <taxon>Andropogoneae</taxon>
        <taxon>Tripsacinae</taxon>
        <taxon>Zea</taxon>
    </lineage>
</organism>
<keyword evidence="1" id="KW-0238">DNA-binding</keyword>
<dbReference type="GO" id="GO:0003677">
    <property type="term" value="F:DNA binding"/>
    <property type="evidence" value="ECO:0007669"/>
    <property type="project" value="UniProtKB-KW"/>
</dbReference>
<evidence type="ECO:0000313" key="5">
    <source>
        <dbReference type="EMBL" id="AQK74229.1"/>
    </source>
</evidence>
<feature type="domain" description="hAT-like transposase RNase-H fold" evidence="4">
    <location>
        <begin position="437"/>
        <end position="540"/>
    </location>
</feature>
<evidence type="ECO:0000256" key="1">
    <source>
        <dbReference type="ARBA" id="ARBA00023125"/>
    </source>
</evidence>
<dbReference type="InterPro" id="IPR025525">
    <property type="entry name" value="hAT-like_transposase_RNase-H"/>
</dbReference>
<dbReference type="SMR" id="A0A1D6HI94"/>
<dbReference type="InterPro" id="IPR008906">
    <property type="entry name" value="HATC_C_dom"/>
</dbReference>
<name>A0A1D6HI94_MAIZE</name>
<dbReference type="InterPro" id="IPR012337">
    <property type="entry name" value="RNaseH-like_sf"/>
</dbReference>
<dbReference type="EMBL" id="CM000781">
    <property type="protein sequence ID" value="AQK74229.1"/>
    <property type="molecule type" value="Genomic_DNA"/>
</dbReference>
<reference evidence="5" key="1">
    <citation type="submission" date="2015-12" db="EMBL/GenBank/DDBJ databases">
        <title>Update maize B73 reference genome by single molecule sequencing technologies.</title>
        <authorList>
            <consortium name="Maize Genome Sequencing Project"/>
            <person name="Ware D."/>
        </authorList>
    </citation>
    <scope>NUCLEOTIDE SEQUENCE</scope>
    <source>
        <tissue evidence="5">Seedling</tissue>
    </source>
</reference>
<evidence type="ECO:0000259" key="4">
    <source>
        <dbReference type="Pfam" id="PF14372"/>
    </source>
</evidence>
<sequence>MRSPAAPRRSPISSRSAPALRLVVRRRSSRTPARPSRRLEAKTVPFPVSVVKMDLEVSEGSGTNATSDDQSVQTLPRRAKLLEYFQPELVEVNGVMKAICKYCGAMLRSSSTNSLRNHVADTCPKISVEDRKQFIATMEKGPAEASFVFDSQKARECMVKWCISAEVAFNKFDDPFFAQWMESMQPSFSGVGRQTMQNDCITRFKMMRQELRNELQSLNSRICLTTNLWTSNQKLGYLCLTAHYINADFILKKKIIAFKYLKYPHTGLAIKEGITECLKEWGIKEKMFTITLDNVSNNLSVRDLRESGLFGGDLRIVQCCAHILILLVQDGMAIAHGAIYKIRELVRHINSSPSRIQAFNGIAERSGLPSKDRLILDVPNRWNSTHDMIMEAIEYKVVLKRYAEEQLEPSPNDEEWTNSEAIGEFLEAFEKATKAFSTHRSPTSHLFLHNVLCIHRTLRNTNWQINCVLKDSARAMDAKFDKYWEKGKYNMTLVLATILDPSKKMDFLDFFYEKMSQYFVDIQINVVLVKQCLTKLFEKYATLVQIDNKSSPFIDIRTSNLGSTVLGKRRLDEEFSQWSQIRGRRFPKSELDTYLEEELVRIDERFEILNWWRTNANKYPVLSAMARDILAIPLSTVPSEFAFSAGGRILDDNRSTMTPETLECFVCCKDWLYEYPNIQGRFMHHSAGSCSCLGMTLPLLLASSLIRYSFY</sequence>
<evidence type="ECO:0000259" key="3">
    <source>
        <dbReference type="Pfam" id="PF05699"/>
    </source>
</evidence>
<dbReference type="GO" id="GO:0046983">
    <property type="term" value="F:protein dimerization activity"/>
    <property type="evidence" value="ECO:0007669"/>
    <property type="project" value="InterPro"/>
</dbReference>
<evidence type="ECO:0000256" key="2">
    <source>
        <dbReference type="SAM" id="MobiDB-lite"/>
    </source>
</evidence>
<proteinExistence type="predicted"/>
<dbReference type="InParanoid" id="A0A1D6HI94"/>
<dbReference type="IntAct" id="A0A1D6HI94">
    <property type="interactions" value="18"/>
</dbReference>
<feature type="compositionally biased region" description="Low complexity" evidence="2">
    <location>
        <begin position="1"/>
        <end position="22"/>
    </location>
</feature>
<accession>A0A1D6HI94</accession>
<protein>
    <submittedName>
        <fullName evidence="5">Zinc finger BED domain-containing protein DAYSLEEPER</fullName>
    </submittedName>
</protein>
<feature type="region of interest" description="Disordered" evidence="2">
    <location>
        <begin position="1"/>
        <end position="40"/>
    </location>
</feature>
<dbReference type="Pfam" id="PF14372">
    <property type="entry name" value="hAT-like_RNase-H"/>
    <property type="match status" value="1"/>
</dbReference>
<dbReference type="AlphaFoldDB" id="A0A1D6HI94"/>
<dbReference type="SMART" id="SM00614">
    <property type="entry name" value="ZnF_BED"/>
    <property type="match status" value="1"/>
</dbReference>
<feature type="domain" description="HAT C-terminal dimerisation" evidence="3">
    <location>
        <begin position="590"/>
        <end position="672"/>
    </location>
</feature>
<dbReference type="Pfam" id="PF05699">
    <property type="entry name" value="Dimer_Tnp_hAT"/>
    <property type="match status" value="1"/>
</dbReference>
<dbReference type="FunCoup" id="A0A1D6HI94">
    <property type="interactions" value="757"/>
</dbReference>
<dbReference type="InterPro" id="IPR052035">
    <property type="entry name" value="ZnF_BED_domain_contain"/>
</dbReference>
<dbReference type="PANTHER" id="PTHR46481">
    <property type="entry name" value="ZINC FINGER BED DOMAIN-CONTAINING PROTEIN 4"/>
    <property type="match status" value="1"/>
</dbReference>
<dbReference type="PANTHER" id="PTHR46481:SF5">
    <property type="entry name" value="OS08G0393150 PROTEIN"/>
    <property type="match status" value="1"/>
</dbReference>
<gene>
    <name evidence="5" type="ORF">ZEAMMB73_Zm00001d017846</name>
</gene>
<dbReference type="SUPFAM" id="SSF53098">
    <property type="entry name" value="Ribonuclease H-like"/>
    <property type="match status" value="1"/>
</dbReference>